<feature type="non-terminal residue" evidence="1">
    <location>
        <position position="1"/>
    </location>
</feature>
<name>A0A382MY31_9ZZZZ</name>
<gene>
    <name evidence="1" type="ORF">METZ01_LOCUS306274</name>
</gene>
<proteinExistence type="predicted"/>
<reference evidence="1" key="1">
    <citation type="submission" date="2018-05" db="EMBL/GenBank/DDBJ databases">
        <authorList>
            <person name="Lanie J.A."/>
            <person name="Ng W.-L."/>
            <person name="Kazmierczak K.M."/>
            <person name="Andrzejewski T.M."/>
            <person name="Davidsen T.M."/>
            <person name="Wayne K.J."/>
            <person name="Tettelin H."/>
            <person name="Glass J.I."/>
            <person name="Rusch D."/>
            <person name="Podicherti R."/>
            <person name="Tsui H.-C.T."/>
            <person name="Winkler M.E."/>
        </authorList>
    </citation>
    <scope>NUCLEOTIDE SEQUENCE</scope>
</reference>
<dbReference type="EMBL" id="UINC01096492">
    <property type="protein sequence ID" value="SVC53420.1"/>
    <property type="molecule type" value="Genomic_DNA"/>
</dbReference>
<accession>A0A382MY31</accession>
<protein>
    <submittedName>
        <fullName evidence="1">Uncharacterized protein</fullName>
    </submittedName>
</protein>
<dbReference type="AlphaFoldDB" id="A0A382MY31"/>
<sequence>KSFRKGGQPKLVGEEVELTEALGKLDKSVIDAFYYKKEKAGKVVSTDGDTLMKNGMGGNTIAQWLDPSGKIAIGTHVDSKSTESILKYMKKSIPRGNFDKKSYKKYFGEELQRTAYEVVSEARKKATKNKPQWEKE</sequence>
<evidence type="ECO:0000313" key="1">
    <source>
        <dbReference type="EMBL" id="SVC53420.1"/>
    </source>
</evidence>
<organism evidence="1">
    <name type="scientific">marine metagenome</name>
    <dbReference type="NCBI Taxonomy" id="408172"/>
    <lineage>
        <taxon>unclassified sequences</taxon>
        <taxon>metagenomes</taxon>
        <taxon>ecological metagenomes</taxon>
    </lineage>
</organism>